<feature type="signal peptide" evidence="1">
    <location>
        <begin position="1"/>
        <end position="19"/>
    </location>
</feature>
<gene>
    <name evidence="3" type="ORF">DJ013_04835</name>
</gene>
<feature type="chain" id="PRO_5016247756" description="YHYH domain-containing protein" evidence="1">
    <location>
        <begin position="20"/>
        <end position="329"/>
    </location>
</feature>
<reference evidence="3 4" key="1">
    <citation type="submission" date="2018-05" db="EMBL/GenBank/DDBJ databases">
        <title>Complete genome sequence of Arcticibacterium luteifluviistationis SM1504T, a cytophagaceae bacterium isolated from Arctic surface seawater.</title>
        <authorList>
            <person name="Li Y."/>
            <person name="Qin Q.-L."/>
        </authorList>
    </citation>
    <scope>NUCLEOTIDE SEQUENCE [LARGE SCALE GENOMIC DNA]</scope>
    <source>
        <strain evidence="3 4">SM1504</strain>
    </source>
</reference>
<evidence type="ECO:0000256" key="1">
    <source>
        <dbReference type="SAM" id="SignalP"/>
    </source>
</evidence>
<protein>
    <recommendedName>
        <fullName evidence="2">YHYH domain-containing protein</fullName>
    </recommendedName>
</protein>
<feature type="domain" description="YHYH" evidence="2">
    <location>
        <begin position="156"/>
        <end position="276"/>
    </location>
</feature>
<keyword evidence="4" id="KW-1185">Reference proteome</keyword>
<accession>A0A2Z4G8U1</accession>
<dbReference type="Pfam" id="PF14240">
    <property type="entry name" value="YHYH"/>
    <property type="match status" value="2"/>
</dbReference>
<organism evidence="3 4">
    <name type="scientific">Arcticibacterium luteifluviistationis</name>
    <dbReference type="NCBI Taxonomy" id="1784714"/>
    <lineage>
        <taxon>Bacteria</taxon>
        <taxon>Pseudomonadati</taxon>
        <taxon>Bacteroidota</taxon>
        <taxon>Cytophagia</taxon>
        <taxon>Cytophagales</taxon>
        <taxon>Leadbetterellaceae</taxon>
        <taxon>Arcticibacterium</taxon>
    </lineage>
</organism>
<name>A0A2Z4G8U1_9BACT</name>
<sequence length="329" mass="34840">MKNIKVLALLILGSSLVIGCSSDNKSTTVVDDRTFLIKKAMFTAGNLISYETITSTLEDGTSAECIQVTFSANPIASGPFCPETINDVAGMGFYDGATNPGLRVFAADLLNDIEADGYNIVNEDGTVNIDDFQSGMGDASNSYCLAAAANDNLKLTFTIPVLPKFANSNNNIAEVEIIGLSLDGVPINGEPPSAINGPQRGGPGGRKRTEINFPSLDPCGGHHDPAGYYHWHFVPEVINQVLTANGITEISCTNVAQTTGTKLVGFAKDGFPIYAYAVEPSDLDDCGGRTAITAEYPDSIYHYVASTTTAANVPKCLKGVAARNSFRYQ</sequence>
<dbReference type="AlphaFoldDB" id="A0A2Z4G8U1"/>
<dbReference type="InterPro" id="IPR025924">
    <property type="entry name" value="YHYH_dom"/>
</dbReference>
<proteinExistence type="predicted"/>
<dbReference type="KEGG" id="als:DJ013_04835"/>
<dbReference type="Proteomes" id="UP000249873">
    <property type="component" value="Chromosome"/>
</dbReference>
<dbReference type="EMBL" id="CP029480">
    <property type="protein sequence ID" value="AWV97525.1"/>
    <property type="molecule type" value="Genomic_DNA"/>
</dbReference>
<dbReference type="PROSITE" id="PS51257">
    <property type="entry name" value="PROKAR_LIPOPROTEIN"/>
    <property type="match status" value="1"/>
</dbReference>
<evidence type="ECO:0000313" key="4">
    <source>
        <dbReference type="Proteomes" id="UP000249873"/>
    </source>
</evidence>
<evidence type="ECO:0000259" key="2">
    <source>
        <dbReference type="Pfam" id="PF14240"/>
    </source>
</evidence>
<dbReference type="OrthoDB" id="665834at2"/>
<keyword evidence="1" id="KW-0732">Signal</keyword>
<dbReference type="RefSeq" id="WP_111370627.1">
    <property type="nucleotide sequence ID" value="NZ_CP029480.1"/>
</dbReference>
<evidence type="ECO:0000313" key="3">
    <source>
        <dbReference type="EMBL" id="AWV97525.1"/>
    </source>
</evidence>
<feature type="domain" description="YHYH" evidence="2">
    <location>
        <begin position="280"/>
        <end position="319"/>
    </location>
</feature>